<organism evidence="1 2">
    <name type="scientific">Aminipila luticellarii</name>
    <dbReference type="NCBI Taxonomy" id="2507160"/>
    <lineage>
        <taxon>Bacteria</taxon>
        <taxon>Bacillati</taxon>
        <taxon>Bacillota</taxon>
        <taxon>Clostridia</taxon>
        <taxon>Peptostreptococcales</taxon>
        <taxon>Anaerovoracaceae</taxon>
        <taxon>Aminipila</taxon>
    </lineage>
</organism>
<gene>
    <name evidence="1" type="ORF">EQM06_01300</name>
</gene>
<dbReference type="Proteomes" id="UP000287601">
    <property type="component" value="Chromosome"/>
</dbReference>
<keyword evidence="2" id="KW-1185">Reference proteome</keyword>
<dbReference type="KEGG" id="amij:EQM06_01300"/>
<accession>A0A410PSU0</accession>
<dbReference type="RefSeq" id="WP_128744624.1">
    <property type="nucleotide sequence ID" value="NZ_CP035281.1"/>
</dbReference>
<evidence type="ECO:0000313" key="1">
    <source>
        <dbReference type="EMBL" id="QAT41970.1"/>
    </source>
</evidence>
<dbReference type="OrthoDB" id="2960969at2"/>
<name>A0A410PSU0_9FIRM</name>
<reference evidence="1 2" key="1">
    <citation type="submission" date="2019-01" db="EMBL/GenBank/DDBJ databases">
        <title>Draft genomes of a novel of Aminipila strains.</title>
        <authorList>
            <person name="Ma S."/>
        </authorList>
    </citation>
    <scope>NUCLEOTIDE SEQUENCE [LARGE SCALE GENOMIC DNA]</scope>
    <source>
        <strain evidence="2">JN-39</strain>
    </source>
</reference>
<dbReference type="AlphaFoldDB" id="A0A410PSU0"/>
<proteinExistence type="predicted"/>
<sequence length="367" mass="42396">MIYVPLLKARQQELRVAHSLCNCFSENIIPLFEILADKYEKKYQTDEKGKFVYEMTNNRRKRILLPPTANDIITLENISEVTDSKLAFIDFFRFTTEKYGEDFDPKQVTLSLRFRNDSELYKRRVMEISEYENLIPVISIKPGFSMPSNELSQFIKELQEYNESIALRITEEFLDDYKDILENELRGGDYFLFDIGEQNVKSKIMELEQLAELNLNTQIILLNSPRKASNKNGGYEQNSITALICNDALTEYEKYSFNGFGDYGGLKDVLPSNGGSNGTGAALALLFDYNTNEFYSFVNPNTHLGVRGYLTIIPSMLELEADLNKSGKCPAYLKINDLYERKSSGNWPVWTNIILTRYIYQIYSNFK</sequence>
<protein>
    <submittedName>
        <fullName evidence="1">Uncharacterized protein</fullName>
    </submittedName>
</protein>
<dbReference type="EMBL" id="CP035281">
    <property type="protein sequence ID" value="QAT41970.1"/>
    <property type="molecule type" value="Genomic_DNA"/>
</dbReference>
<evidence type="ECO:0000313" key="2">
    <source>
        <dbReference type="Proteomes" id="UP000287601"/>
    </source>
</evidence>